<proteinExistence type="predicted"/>
<evidence type="ECO:0008006" key="4">
    <source>
        <dbReference type="Google" id="ProtNLM"/>
    </source>
</evidence>
<dbReference type="EMBL" id="LJNI01000133">
    <property type="protein sequence ID" value="KPJ71212.1"/>
    <property type="molecule type" value="Genomic_DNA"/>
</dbReference>
<protein>
    <recommendedName>
        <fullName evidence="4">PepSY domain-containing protein</fullName>
    </recommendedName>
</protein>
<feature type="chain" id="PRO_5006640503" description="PepSY domain-containing protein" evidence="1">
    <location>
        <begin position="21"/>
        <end position="185"/>
    </location>
</feature>
<name>A0A0S7YAU3_UNCT6</name>
<reference evidence="2 3" key="1">
    <citation type="journal article" date="2015" name="Microbiome">
        <title>Genomic resolution of linkages in carbon, nitrogen, and sulfur cycling among widespread estuary sediment bacteria.</title>
        <authorList>
            <person name="Baker B.J."/>
            <person name="Lazar C.S."/>
            <person name="Teske A.P."/>
            <person name="Dick G.J."/>
        </authorList>
    </citation>
    <scope>NUCLEOTIDE SEQUENCE [LARGE SCALE GENOMIC DNA]</scope>
    <source>
        <strain evidence="2">DG_78</strain>
    </source>
</reference>
<sequence length="185" mass="20832">MYKYIIISLILLISWTVAPADTGDNSEHSLGWALDIANEVRDAKMPGAKLEEILGSVDENGVITTSEETNEWTFNYYLQRGENYDGLGVTVYYNGSTFSWDHGSLYNVEILSYEDAKPWVQKADGEVGNIKFAYRSVQVMADYDDIYADVDITVYVYYNTPDGDLVAYVILDADTKDIIFVELAP</sequence>
<feature type="signal peptide" evidence="1">
    <location>
        <begin position="1"/>
        <end position="20"/>
    </location>
</feature>
<evidence type="ECO:0000313" key="3">
    <source>
        <dbReference type="Proteomes" id="UP000051012"/>
    </source>
</evidence>
<dbReference type="AlphaFoldDB" id="A0A0S7YAU3"/>
<evidence type="ECO:0000256" key="1">
    <source>
        <dbReference type="SAM" id="SignalP"/>
    </source>
</evidence>
<comment type="caution">
    <text evidence="2">The sequence shown here is derived from an EMBL/GenBank/DDBJ whole genome shotgun (WGS) entry which is preliminary data.</text>
</comment>
<evidence type="ECO:0000313" key="2">
    <source>
        <dbReference type="EMBL" id="KPJ71212.1"/>
    </source>
</evidence>
<gene>
    <name evidence="2" type="ORF">AMJ52_08815</name>
</gene>
<keyword evidence="1" id="KW-0732">Signal</keyword>
<accession>A0A0S7YAU3</accession>
<dbReference type="Proteomes" id="UP000051012">
    <property type="component" value="Unassembled WGS sequence"/>
</dbReference>
<organism evidence="2 3">
    <name type="scientific">candidate division TA06 bacterium DG_78</name>
    <dbReference type="NCBI Taxonomy" id="1703772"/>
    <lineage>
        <taxon>Bacteria</taxon>
        <taxon>Bacteria division TA06</taxon>
    </lineage>
</organism>